<reference evidence="7 8" key="1">
    <citation type="submission" date="2016-07" db="EMBL/GenBank/DDBJ databases">
        <title>Pervasive Adenine N6-methylation of Active Genes in Fungi.</title>
        <authorList>
            <consortium name="DOE Joint Genome Institute"/>
            <person name="Mondo S.J."/>
            <person name="Dannebaum R.O."/>
            <person name="Kuo R.C."/>
            <person name="Labutti K."/>
            <person name="Haridas S."/>
            <person name="Kuo A."/>
            <person name="Salamov A."/>
            <person name="Ahrendt S.R."/>
            <person name="Lipzen A."/>
            <person name="Sullivan W."/>
            <person name="Andreopoulos W.B."/>
            <person name="Clum A."/>
            <person name="Lindquist E."/>
            <person name="Daum C."/>
            <person name="Ramamoorthy G.K."/>
            <person name="Gryganskyi A."/>
            <person name="Culley D."/>
            <person name="Magnuson J.K."/>
            <person name="James T.Y."/>
            <person name="O'Malley M.A."/>
            <person name="Stajich J.E."/>
            <person name="Spatafora J.W."/>
            <person name="Visel A."/>
            <person name="Grigoriev I.V."/>
        </authorList>
    </citation>
    <scope>NUCLEOTIDE SEQUENCE [LARGE SCALE GENOMIC DNA]</scope>
    <source>
        <strain evidence="7 8">62-1032</strain>
    </source>
</reference>
<accession>A0A1Y2EMH1</accession>
<dbReference type="Gene3D" id="1.10.10.580">
    <property type="entry name" value="Structural maintenance of chromosome 1. Chain E"/>
    <property type="match status" value="1"/>
</dbReference>
<feature type="region of interest" description="Disordered" evidence="4">
    <location>
        <begin position="288"/>
        <end position="357"/>
    </location>
</feature>
<dbReference type="GO" id="GO:0030892">
    <property type="term" value="C:mitotic cohesin complex"/>
    <property type="evidence" value="ECO:0007669"/>
    <property type="project" value="TreeGrafter"/>
</dbReference>
<dbReference type="InterPro" id="IPR036390">
    <property type="entry name" value="WH_DNA-bd_sf"/>
</dbReference>
<dbReference type="InParanoid" id="A0A1Y2EMH1"/>
<comment type="subcellular location">
    <subcellularLocation>
        <location evidence="1">Nucleus</location>
    </subcellularLocation>
</comment>
<dbReference type="InterPro" id="IPR006910">
    <property type="entry name" value="Rad21_Rec8_N"/>
</dbReference>
<evidence type="ECO:0000256" key="1">
    <source>
        <dbReference type="ARBA" id="ARBA00004123"/>
    </source>
</evidence>
<evidence type="ECO:0000256" key="4">
    <source>
        <dbReference type="SAM" id="MobiDB-lite"/>
    </source>
</evidence>
<dbReference type="GO" id="GO:1990414">
    <property type="term" value="P:replication-born double-strand break repair via sister chromatid exchange"/>
    <property type="evidence" value="ECO:0007669"/>
    <property type="project" value="TreeGrafter"/>
</dbReference>
<evidence type="ECO:0000256" key="3">
    <source>
        <dbReference type="ARBA" id="ARBA00023242"/>
    </source>
</evidence>
<evidence type="ECO:0000259" key="5">
    <source>
        <dbReference type="Pfam" id="PF04824"/>
    </source>
</evidence>
<dbReference type="GO" id="GO:0003682">
    <property type="term" value="F:chromatin binding"/>
    <property type="evidence" value="ECO:0007669"/>
    <property type="project" value="TreeGrafter"/>
</dbReference>
<evidence type="ECO:0000256" key="2">
    <source>
        <dbReference type="ARBA" id="ARBA00009870"/>
    </source>
</evidence>
<dbReference type="Pfam" id="PF04824">
    <property type="entry name" value="Rad21_Rec8"/>
    <property type="match status" value="1"/>
</dbReference>
<evidence type="ECO:0000259" key="6">
    <source>
        <dbReference type="Pfam" id="PF04825"/>
    </source>
</evidence>
<dbReference type="OrthoDB" id="10071381at2759"/>
<sequence length="700" mass="75306">MFYNTEMLTKRGPLARVWMASHLSTKLTKTNLLATSIPSSVSSILGEALLPMALRLSGQLLLGVARIYSRKAKYLLDDCNETLSKVKKAFRPGQVDMEEVDTGARGGAAGITLGLQEGGLEDILNQYDYGGNQWDFANIGAAPAAIGNAKKVGKANVSNKADITLPDHSMAWDDNYGAFADFDNGIDGGIDSQVDGFFDEEFELGILDEEGGILDFDEDGLPIEQGKKRAREDDGEELRSEGDMSVEAGRHASVHASDRGSIGPFDLAGEFGKDADGDVDMGGMDDNGFGGGDWGNGGFDMGGGGEELPEANPDREQTPAAPSLNGDLDESLGLTPKTAADLAKKDQPNPNKKPKLRKQVVDAVTELEWQAGRNNSVRFKEPSYLPSSRLHLRLLELESDPSNYLPKPSTSNTELFAPLGIASELEDLYALPTRRQRIKLEGRELVKAPRAAALDDVELGRERQESLGIPDIPDFEIQHDMGGGEDMGGWDGGDMSGAFDGEGFQFDLDAAEEGARDRQATPKASASQARKKQKVHGSAGGSDYLFDEEAVGGVSQGPLAIFDVASAAAQASQAQQSSTQAQSLAAAEEEEVAAGGAPRIKWSKNTKKAIKVLQDELTPVDEEEAAQEEPKKLKFEKVAEKATRRAASSFFFELLVLSTRECVRIEQPKAYGSIEVQAKEKLWETVVAEEPESQSQAVEV</sequence>
<dbReference type="InterPro" id="IPR023093">
    <property type="entry name" value="ScpA-like_C"/>
</dbReference>
<comment type="caution">
    <text evidence="7">The sequence shown here is derived from an EMBL/GenBank/DDBJ whole genome shotgun (WGS) entry which is preliminary data.</text>
</comment>
<dbReference type="SUPFAM" id="SSF46785">
    <property type="entry name" value="Winged helix' DNA-binding domain"/>
    <property type="match status" value="1"/>
</dbReference>
<dbReference type="EMBL" id="MCGR01000050">
    <property type="protein sequence ID" value="ORY72771.1"/>
    <property type="molecule type" value="Genomic_DNA"/>
</dbReference>
<dbReference type="InterPro" id="IPR006909">
    <property type="entry name" value="Rad21/Rec8_C_eu"/>
</dbReference>
<evidence type="ECO:0000313" key="8">
    <source>
        <dbReference type="Proteomes" id="UP000193467"/>
    </source>
</evidence>
<feature type="region of interest" description="Disordered" evidence="4">
    <location>
        <begin position="489"/>
        <end position="540"/>
    </location>
</feature>
<feature type="compositionally biased region" description="Gly residues" evidence="4">
    <location>
        <begin position="288"/>
        <end position="306"/>
    </location>
</feature>
<protein>
    <submittedName>
        <fullName evidence="7">Rec8 like protein-domain-containing protein</fullName>
    </submittedName>
</protein>
<proteinExistence type="inferred from homology"/>
<dbReference type="Proteomes" id="UP000193467">
    <property type="component" value="Unassembled WGS sequence"/>
</dbReference>
<dbReference type="PANTHER" id="PTHR12585">
    <property type="entry name" value="SCC1 / RAD21 FAMILY MEMBER"/>
    <property type="match status" value="1"/>
</dbReference>
<organism evidence="7 8">
    <name type="scientific">Leucosporidium creatinivorum</name>
    <dbReference type="NCBI Taxonomy" id="106004"/>
    <lineage>
        <taxon>Eukaryota</taxon>
        <taxon>Fungi</taxon>
        <taxon>Dikarya</taxon>
        <taxon>Basidiomycota</taxon>
        <taxon>Pucciniomycotina</taxon>
        <taxon>Microbotryomycetes</taxon>
        <taxon>Leucosporidiales</taxon>
        <taxon>Leucosporidium</taxon>
    </lineage>
</organism>
<dbReference type="STRING" id="106004.A0A1Y2EMH1"/>
<gene>
    <name evidence="7" type="ORF">BCR35DRAFT_333945</name>
</gene>
<feature type="domain" description="Rad21/Rec8-like protein N-terminal" evidence="6">
    <location>
        <begin position="1"/>
        <end position="99"/>
    </location>
</feature>
<dbReference type="GO" id="GO:0007064">
    <property type="term" value="P:mitotic sister chromatid cohesion"/>
    <property type="evidence" value="ECO:0007669"/>
    <property type="project" value="TreeGrafter"/>
</dbReference>
<name>A0A1Y2EMH1_9BASI</name>
<comment type="similarity">
    <text evidence="2">Belongs to the rad21 family.</text>
</comment>
<keyword evidence="8" id="KW-1185">Reference proteome</keyword>
<dbReference type="Pfam" id="PF04825">
    <property type="entry name" value="Rad21_Rec8_N"/>
    <property type="match status" value="1"/>
</dbReference>
<dbReference type="AlphaFoldDB" id="A0A1Y2EMH1"/>
<dbReference type="GO" id="GO:0005634">
    <property type="term" value="C:nucleus"/>
    <property type="evidence" value="ECO:0007669"/>
    <property type="project" value="UniProtKB-SubCell"/>
</dbReference>
<keyword evidence="3" id="KW-0539">Nucleus</keyword>
<dbReference type="PANTHER" id="PTHR12585:SF69">
    <property type="entry name" value="FI11703P"/>
    <property type="match status" value="1"/>
</dbReference>
<feature type="domain" description="Rad21/Rec8-like protein C-terminal eukaryotic" evidence="5">
    <location>
        <begin position="629"/>
        <end position="681"/>
    </location>
</feature>
<evidence type="ECO:0000313" key="7">
    <source>
        <dbReference type="EMBL" id="ORY72771.1"/>
    </source>
</evidence>
<dbReference type="InterPro" id="IPR039781">
    <property type="entry name" value="Rad21/Rec8-like"/>
</dbReference>